<dbReference type="SUPFAM" id="SSF55469">
    <property type="entry name" value="FMN-dependent nitroreductase-like"/>
    <property type="match status" value="1"/>
</dbReference>
<keyword evidence="6" id="KW-0560">Oxidoreductase</keyword>
<dbReference type="InterPro" id="IPR000415">
    <property type="entry name" value="Nitroreductase-like"/>
</dbReference>
<reference evidence="10 11" key="1">
    <citation type="journal article" date="2015" name="Stand. Genomic Sci.">
        <title>Genomic Encyclopedia of Bacterial and Archaeal Type Strains, Phase III: the genomes of soil and plant-associated and newly described type strains.</title>
        <authorList>
            <person name="Whitman W.B."/>
            <person name="Woyke T."/>
            <person name="Klenk H.P."/>
            <person name="Zhou Y."/>
            <person name="Lilburn T.G."/>
            <person name="Beck B.J."/>
            <person name="De Vos P."/>
            <person name="Vandamme P."/>
            <person name="Eisen J.A."/>
            <person name="Garrity G."/>
            <person name="Hugenholtz P."/>
            <person name="Kyrpides N.C."/>
        </authorList>
    </citation>
    <scope>NUCLEOTIDE SEQUENCE [LARGE SCALE GENOMIC DNA]</scope>
    <source>
        <strain evidence="10 11">DSM 64</strain>
    </source>
</reference>
<evidence type="ECO:0000256" key="1">
    <source>
        <dbReference type="ARBA" id="ARBA00001917"/>
    </source>
</evidence>
<evidence type="ECO:0000256" key="7">
    <source>
        <dbReference type="ARBA" id="ARBA00023027"/>
    </source>
</evidence>
<organism evidence="10 11">
    <name type="scientific">Acidovorax delafieldii</name>
    <name type="common">Pseudomonas delafieldii</name>
    <dbReference type="NCBI Taxonomy" id="47920"/>
    <lineage>
        <taxon>Bacteria</taxon>
        <taxon>Pseudomonadati</taxon>
        <taxon>Pseudomonadota</taxon>
        <taxon>Betaproteobacteria</taxon>
        <taxon>Burkholderiales</taxon>
        <taxon>Comamonadaceae</taxon>
        <taxon>Acidovorax</taxon>
    </lineage>
</organism>
<dbReference type="GO" id="GO:0016491">
    <property type="term" value="F:oxidoreductase activity"/>
    <property type="evidence" value="ECO:0007669"/>
    <property type="project" value="UniProtKB-KW"/>
</dbReference>
<dbReference type="InterPro" id="IPR026021">
    <property type="entry name" value="YdjA-like"/>
</dbReference>
<dbReference type="Proteomes" id="UP000321485">
    <property type="component" value="Unassembled WGS sequence"/>
</dbReference>
<evidence type="ECO:0000256" key="4">
    <source>
        <dbReference type="ARBA" id="ARBA00022643"/>
    </source>
</evidence>
<comment type="cofactor">
    <cofactor evidence="1">
        <name>FMN</name>
        <dbReference type="ChEBI" id="CHEBI:58210"/>
    </cofactor>
</comment>
<name>A0A561XT50_ACIDE</name>
<dbReference type="GeneID" id="51110227"/>
<dbReference type="InterPro" id="IPR029479">
    <property type="entry name" value="Nitroreductase"/>
</dbReference>
<comment type="similarity">
    <text evidence="2">Belongs to the nitroreductase family.</text>
</comment>
<feature type="domain" description="Nitroreductase" evidence="9">
    <location>
        <begin position="51"/>
        <end position="194"/>
    </location>
</feature>
<keyword evidence="7" id="KW-0520">NAD</keyword>
<evidence type="ECO:0000256" key="8">
    <source>
        <dbReference type="SAM" id="MobiDB-lite"/>
    </source>
</evidence>
<dbReference type="Pfam" id="PF00881">
    <property type="entry name" value="Nitroreductase"/>
    <property type="match status" value="1"/>
</dbReference>
<keyword evidence="4" id="KW-0288">FMN</keyword>
<evidence type="ECO:0000259" key="9">
    <source>
        <dbReference type="Pfam" id="PF00881"/>
    </source>
</evidence>
<dbReference type="CDD" id="cd02135">
    <property type="entry name" value="YdjA-like"/>
    <property type="match status" value="1"/>
</dbReference>
<evidence type="ECO:0000256" key="2">
    <source>
        <dbReference type="ARBA" id="ARBA00007118"/>
    </source>
</evidence>
<dbReference type="PANTHER" id="PTHR43821:SF1">
    <property type="entry name" value="NAD(P)H NITROREDUCTASE YDJA-RELATED"/>
    <property type="match status" value="1"/>
</dbReference>
<dbReference type="PANTHER" id="PTHR43821">
    <property type="entry name" value="NAD(P)H NITROREDUCTASE YDJA-RELATED"/>
    <property type="match status" value="1"/>
</dbReference>
<dbReference type="Gene3D" id="3.40.109.10">
    <property type="entry name" value="NADH Oxidase"/>
    <property type="match status" value="1"/>
</dbReference>
<feature type="region of interest" description="Disordered" evidence="8">
    <location>
        <begin position="1"/>
        <end position="20"/>
    </location>
</feature>
<keyword evidence="5" id="KW-0521">NADP</keyword>
<gene>
    <name evidence="10" type="ORF">ATF69_1156</name>
</gene>
<protein>
    <submittedName>
        <fullName evidence="10">Nitroreductase</fullName>
    </submittedName>
</protein>
<keyword evidence="3" id="KW-0285">Flavoprotein</keyword>
<proteinExistence type="inferred from homology"/>
<evidence type="ECO:0000313" key="10">
    <source>
        <dbReference type="EMBL" id="TWG39288.1"/>
    </source>
</evidence>
<comment type="caution">
    <text evidence="10">The sequence shown here is derived from an EMBL/GenBank/DDBJ whole genome shotgun (WGS) entry which is preliminary data.</text>
</comment>
<dbReference type="RefSeq" id="WP_208758693.1">
    <property type="nucleotide sequence ID" value="NZ_VJWE01000011.1"/>
</dbReference>
<dbReference type="InterPro" id="IPR052530">
    <property type="entry name" value="NAD(P)H_nitroreductase"/>
</dbReference>
<feature type="compositionally biased region" description="Low complexity" evidence="8">
    <location>
        <begin position="10"/>
        <end position="20"/>
    </location>
</feature>
<evidence type="ECO:0000256" key="3">
    <source>
        <dbReference type="ARBA" id="ARBA00022630"/>
    </source>
</evidence>
<evidence type="ECO:0000313" key="11">
    <source>
        <dbReference type="Proteomes" id="UP000321485"/>
    </source>
</evidence>
<dbReference type="AlphaFoldDB" id="A0A561XT50"/>
<evidence type="ECO:0000256" key="5">
    <source>
        <dbReference type="ARBA" id="ARBA00022857"/>
    </source>
</evidence>
<dbReference type="EMBL" id="VJWE01000011">
    <property type="protein sequence ID" value="TWG39288.1"/>
    <property type="molecule type" value="Genomic_DNA"/>
</dbReference>
<accession>A0A561XT50</accession>
<sequence>MSVIPWPLNPSSRAQPAAARASAPDDVAGLAAALIQSRQTILPKRLGGPGPNAAELAQILQAAAHAPDHGQLLPWRFILVPQAARPSLADVFAQALLERDSAATPEQAEQAREKAYRSPVLLLAVVDAERGDAEIDLAERTVSAGCAVQNMLLMATAQGYGSALTSGKALKAPSLRALFQLAASEQALCFISIGTVLSRKAVRARPAAGAYVSTLDAKRGVVPGF</sequence>
<evidence type="ECO:0000256" key="6">
    <source>
        <dbReference type="ARBA" id="ARBA00023002"/>
    </source>
</evidence>